<name>A0A381W1S2_9ZZZZ</name>
<organism evidence="2">
    <name type="scientific">marine metagenome</name>
    <dbReference type="NCBI Taxonomy" id="408172"/>
    <lineage>
        <taxon>unclassified sequences</taxon>
        <taxon>metagenomes</taxon>
        <taxon>ecological metagenomes</taxon>
    </lineage>
</organism>
<dbReference type="CDD" id="cd05401">
    <property type="entry name" value="NT_GlnE_GlnD_like"/>
    <property type="match status" value="1"/>
</dbReference>
<dbReference type="SUPFAM" id="SSF81301">
    <property type="entry name" value="Nucleotidyltransferase"/>
    <property type="match status" value="1"/>
</dbReference>
<reference evidence="2" key="1">
    <citation type="submission" date="2018-05" db="EMBL/GenBank/DDBJ databases">
        <authorList>
            <person name="Lanie J.A."/>
            <person name="Ng W.-L."/>
            <person name="Kazmierczak K.M."/>
            <person name="Andrzejewski T.M."/>
            <person name="Davidsen T.M."/>
            <person name="Wayne K.J."/>
            <person name="Tettelin H."/>
            <person name="Glass J.I."/>
            <person name="Rusch D."/>
            <person name="Podicherti R."/>
            <person name="Tsui H.-C.T."/>
            <person name="Winkler M.E."/>
        </authorList>
    </citation>
    <scope>NUCLEOTIDE SEQUENCE</scope>
</reference>
<dbReference type="Pfam" id="PF03710">
    <property type="entry name" value="GlnE"/>
    <property type="match status" value="1"/>
</dbReference>
<proteinExistence type="predicted"/>
<dbReference type="Gene3D" id="3.30.460.10">
    <property type="entry name" value="Beta Polymerase, domain 2"/>
    <property type="match status" value="1"/>
</dbReference>
<feature type="non-terminal residue" evidence="2">
    <location>
        <position position="268"/>
    </location>
</feature>
<dbReference type="InterPro" id="IPR023057">
    <property type="entry name" value="GlnE"/>
</dbReference>
<dbReference type="GO" id="GO:0008882">
    <property type="term" value="F:[glutamate-ammonia-ligase] adenylyltransferase activity"/>
    <property type="evidence" value="ECO:0007669"/>
    <property type="project" value="InterPro"/>
</dbReference>
<feature type="domain" description="Glutamate-ammonia ligase adenylyltransferase repeated" evidence="1">
    <location>
        <begin position="56"/>
        <end position="268"/>
    </location>
</feature>
<sequence>MSPLTAQAFEAALNMLPPKLVSVARQRFETLIESPNLSVPLNRAGATAMGQKVLLSLPQVLASSGFISHALHHTPDLIANLLDTDCVLQPRDLKDIETLVTSRCSDNGTIDELMPTLRDIRRRELVRIGWRDIAGIAPLKEVVQTISCLADATIQTALVMAHRESSRQHGEPIGADSGKNMGLVVLGLGKLGGRELNFSSDVDLLFAYPEPGMTSGPKAISNQEFFIKVGRHLIRILDEITADGFVFRTDMRLRPNGDSGPLALSFDA</sequence>
<dbReference type="AlphaFoldDB" id="A0A381W1S2"/>
<dbReference type="GO" id="GO:0005829">
    <property type="term" value="C:cytosol"/>
    <property type="evidence" value="ECO:0007669"/>
    <property type="project" value="TreeGrafter"/>
</dbReference>
<dbReference type="InterPro" id="IPR005190">
    <property type="entry name" value="GlnE_rpt_dom"/>
</dbReference>
<gene>
    <name evidence="2" type="ORF">METZ01_LOCUS99343</name>
</gene>
<evidence type="ECO:0000259" key="1">
    <source>
        <dbReference type="Pfam" id="PF03710"/>
    </source>
</evidence>
<accession>A0A381W1S2</accession>
<dbReference type="GO" id="GO:0000820">
    <property type="term" value="P:regulation of glutamine family amino acid metabolic process"/>
    <property type="evidence" value="ECO:0007669"/>
    <property type="project" value="TreeGrafter"/>
</dbReference>
<dbReference type="EMBL" id="UINC01010453">
    <property type="protein sequence ID" value="SVA46489.1"/>
    <property type="molecule type" value="Genomic_DNA"/>
</dbReference>
<protein>
    <recommendedName>
        <fullName evidence="1">Glutamate-ammonia ligase adenylyltransferase repeated domain-containing protein</fullName>
    </recommendedName>
</protein>
<dbReference type="InterPro" id="IPR043519">
    <property type="entry name" value="NT_sf"/>
</dbReference>
<dbReference type="PANTHER" id="PTHR30621">
    <property type="entry name" value="GLUTAMINE SYNTHETASE ADENYLYLTRANSFERASE"/>
    <property type="match status" value="1"/>
</dbReference>
<dbReference type="PANTHER" id="PTHR30621:SF0">
    <property type="entry name" value="BIFUNCTIONAL GLUTAMINE SYNTHETASE ADENYLYLTRANSFERASE_ADENYLYL-REMOVING ENZYME"/>
    <property type="match status" value="1"/>
</dbReference>
<evidence type="ECO:0000313" key="2">
    <source>
        <dbReference type="EMBL" id="SVA46489.1"/>
    </source>
</evidence>